<evidence type="ECO:0000313" key="6">
    <source>
        <dbReference type="Proteomes" id="UP000317344"/>
    </source>
</evidence>
<feature type="chain" id="PRO_5039487879" evidence="3">
    <location>
        <begin position="25"/>
        <end position="542"/>
    </location>
</feature>
<dbReference type="KEGG" id="toy:FO059_02450"/>
<dbReference type="Proteomes" id="UP000317344">
    <property type="component" value="Chromosome"/>
</dbReference>
<organism evidence="5 6">
    <name type="scientific">Tomitella fengzijianii</name>
    <dbReference type="NCBI Taxonomy" id="2597660"/>
    <lineage>
        <taxon>Bacteria</taxon>
        <taxon>Bacillati</taxon>
        <taxon>Actinomycetota</taxon>
        <taxon>Actinomycetes</taxon>
        <taxon>Mycobacteriales</taxon>
        <taxon>Tomitella</taxon>
    </lineage>
</organism>
<dbReference type="GO" id="GO:0042597">
    <property type="term" value="C:periplasmic space"/>
    <property type="evidence" value="ECO:0007669"/>
    <property type="project" value="UniProtKB-ARBA"/>
</dbReference>
<dbReference type="AlphaFoldDB" id="A0A516X055"/>
<dbReference type="PROSITE" id="PS51257">
    <property type="entry name" value="PROKAR_LIPOPROTEIN"/>
    <property type="match status" value="1"/>
</dbReference>
<dbReference type="PIRSF" id="PIRSF002741">
    <property type="entry name" value="MppA"/>
    <property type="match status" value="1"/>
</dbReference>
<dbReference type="GO" id="GO:0043190">
    <property type="term" value="C:ATP-binding cassette (ABC) transporter complex"/>
    <property type="evidence" value="ECO:0007669"/>
    <property type="project" value="InterPro"/>
</dbReference>
<dbReference type="GO" id="GO:0015833">
    <property type="term" value="P:peptide transport"/>
    <property type="evidence" value="ECO:0007669"/>
    <property type="project" value="TreeGrafter"/>
</dbReference>
<dbReference type="InterPro" id="IPR030678">
    <property type="entry name" value="Peptide/Ni-bd"/>
</dbReference>
<keyword evidence="6" id="KW-1185">Reference proteome</keyword>
<feature type="region of interest" description="Disordered" evidence="2">
    <location>
        <begin position="28"/>
        <end position="94"/>
    </location>
</feature>
<dbReference type="Gene3D" id="3.40.190.10">
    <property type="entry name" value="Periplasmic binding protein-like II"/>
    <property type="match status" value="1"/>
</dbReference>
<dbReference type="PANTHER" id="PTHR30290">
    <property type="entry name" value="PERIPLASMIC BINDING COMPONENT OF ABC TRANSPORTER"/>
    <property type="match status" value="1"/>
</dbReference>
<reference evidence="5 6" key="2">
    <citation type="submission" date="2019-07" db="EMBL/GenBank/DDBJ databases">
        <authorList>
            <person name="Huang Y."/>
        </authorList>
    </citation>
    <scope>NUCLEOTIDE SEQUENCE [LARGE SCALE GENOMIC DNA]</scope>
    <source>
        <strain evidence="5 6">HY188</strain>
    </source>
</reference>
<dbReference type="GO" id="GO:1904680">
    <property type="term" value="F:peptide transmembrane transporter activity"/>
    <property type="evidence" value="ECO:0007669"/>
    <property type="project" value="TreeGrafter"/>
</dbReference>
<dbReference type="InterPro" id="IPR039424">
    <property type="entry name" value="SBP_5"/>
</dbReference>
<gene>
    <name evidence="5" type="ORF">FO059_02450</name>
</gene>
<dbReference type="Gene3D" id="3.10.105.10">
    <property type="entry name" value="Dipeptide-binding Protein, Domain 3"/>
    <property type="match status" value="1"/>
</dbReference>
<proteinExistence type="predicted"/>
<evidence type="ECO:0000256" key="1">
    <source>
        <dbReference type="ARBA" id="ARBA00022729"/>
    </source>
</evidence>
<dbReference type="EMBL" id="CP041765">
    <property type="protein sequence ID" value="QDQ96410.1"/>
    <property type="molecule type" value="Genomic_DNA"/>
</dbReference>
<dbReference type="OrthoDB" id="4499015at2"/>
<evidence type="ECO:0000256" key="2">
    <source>
        <dbReference type="SAM" id="MobiDB-lite"/>
    </source>
</evidence>
<reference evidence="5 6" key="1">
    <citation type="submission" date="2019-07" db="EMBL/GenBank/DDBJ databases">
        <title>Tomitella cavernea sp. nov., an actinomycete isolated from soil.</title>
        <authorList>
            <person name="Cheng J."/>
        </authorList>
    </citation>
    <scope>NUCLEOTIDE SEQUENCE [LARGE SCALE GENOMIC DNA]</scope>
    <source>
        <strain evidence="5 6">HY188</strain>
    </source>
</reference>
<evidence type="ECO:0000256" key="3">
    <source>
        <dbReference type="SAM" id="SignalP"/>
    </source>
</evidence>
<name>A0A516X055_9ACTN</name>
<protein>
    <submittedName>
        <fullName evidence="5">ABC transporter substrate-binding protein</fullName>
    </submittedName>
</protein>
<evidence type="ECO:0000259" key="4">
    <source>
        <dbReference type="Pfam" id="PF00496"/>
    </source>
</evidence>
<dbReference type="RefSeq" id="WP_143906061.1">
    <property type="nucleotide sequence ID" value="NZ_CP041765.1"/>
</dbReference>
<dbReference type="SUPFAM" id="SSF53850">
    <property type="entry name" value="Periplasmic binding protein-like II"/>
    <property type="match status" value="1"/>
</dbReference>
<dbReference type="InterPro" id="IPR000914">
    <property type="entry name" value="SBP_5_dom"/>
</dbReference>
<keyword evidence="1 3" id="KW-0732">Signal</keyword>
<dbReference type="PANTHER" id="PTHR30290:SF38">
    <property type="entry name" value="D,D-DIPEPTIDE-BINDING PERIPLASMIC PROTEIN DDPA-RELATED"/>
    <property type="match status" value="1"/>
</dbReference>
<feature type="domain" description="Solute-binding protein family 5" evidence="4">
    <location>
        <begin position="112"/>
        <end position="460"/>
    </location>
</feature>
<feature type="compositionally biased region" description="Gly residues" evidence="2">
    <location>
        <begin position="32"/>
        <end position="46"/>
    </location>
</feature>
<evidence type="ECO:0000313" key="5">
    <source>
        <dbReference type="EMBL" id="QDQ96410.1"/>
    </source>
</evidence>
<dbReference type="Pfam" id="PF00496">
    <property type="entry name" value="SBP_bac_5"/>
    <property type="match status" value="1"/>
</dbReference>
<feature type="compositionally biased region" description="Polar residues" evidence="2">
    <location>
        <begin position="76"/>
        <end position="89"/>
    </location>
</feature>
<sequence length="542" mass="57627">MAYSRRRRVGTVAVALFASAALLAGCSSSGDSGSGGDSTGSGGGSGDVTKAGIIGDQPEAGEPVSGGTLSFAGFSMPSSLDPTKTQPAGSTGGTEMANIYDTLVRYDADKQEYVPQLAESLTESDDHLTWTIALRDGVTFSDGTPLDAQAVVDSMNRFTKNRGANSQQVQAAVKTIEATDPQTVTVTLNAPWSEFPAVLTFGYGMILAPAAYADPNDFKPIGAGPYTVADFAPAEALELAPRADYWDGKPYLDSLKFVNIAGGQPRIQAMDSGGVQMTFLRSPEWVKAAQAKYPGFYEPLNVNDVLQINNREGHPGADPNIRKAIALAIDPAVINQRAFGGDGHPTTKIFAEWSKWHNDVPAYTQDTAQAKQLVDAAKADGFDGNLTYVSVNSPVSQAIATSSQAMLNAVGFNVDVQYTATITDMVKRLYVDHDFGITYSSYSISDAVPFMRLDSALRSNSSNNILGYDSPEMDKLLSTAQQATTDDAEKAALKAIEQKIHDDAPFVSLGWGANFVAWNPDVYGAMPSNDGIMLLGNTWIKK</sequence>
<dbReference type="CDD" id="cd00995">
    <property type="entry name" value="PBP2_NikA_DppA_OppA_like"/>
    <property type="match status" value="1"/>
</dbReference>
<feature type="signal peptide" evidence="3">
    <location>
        <begin position="1"/>
        <end position="24"/>
    </location>
</feature>
<accession>A0A516X055</accession>